<keyword evidence="2" id="KW-1185">Reference proteome</keyword>
<evidence type="ECO:0000313" key="1">
    <source>
        <dbReference type="EMBL" id="GMG18003.1"/>
    </source>
</evidence>
<sequence length="216" mass="24232">MYREGYLIKCGRSAYDPPVGDEMTALARFRAQLLNTPADGCSGVQQLLFCVFEDGVVKFFAEKGGMFVGELELAGRVTKVRVEKAAPGKFPYRFSVSAAEVVRVEGRRMKLGEARVTEFAAPTNDLMKEWANSLHLWRRMNWKENVKFFDNSSELSQAEEYETLQLQMHTIKTVRGRSTSGAKVLAPFVNIMHGQPSPTIKKLRQMIMHTGSTACA</sequence>
<accession>A0A9W6YRL0</accession>
<reference evidence="1" key="1">
    <citation type="submission" date="2023-04" db="EMBL/GenBank/DDBJ databases">
        <title>Phytophthora fragariaefolia NBRC 109709.</title>
        <authorList>
            <person name="Ichikawa N."/>
            <person name="Sato H."/>
            <person name="Tonouchi N."/>
        </authorList>
    </citation>
    <scope>NUCLEOTIDE SEQUENCE</scope>
    <source>
        <strain evidence="1">NBRC 109709</strain>
    </source>
</reference>
<dbReference type="EMBL" id="BSXT01019188">
    <property type="protein sequence ID" value="GMG18003.1"/>
    <property type="molecule type" value="Genomic_DNA"/>
</dbReference>
<dbReference type="AlphaFoldDB" id="A0A9W6YRL0"/>
<name>A0A9W6YRL0_9STRA</name>
<evidence type="ECO:0000313" key="2">
    <source>
        <dbReference type="Proteomes" id="UP001165121"/>
    </source>
</evidence>
<gene>
    <name evidence="1" type="ORF">Pfra01_003049400</name>
</gene>
<dbReference type="OrthoDB" id="60930at2759"/>
<organism evidence="1 2">
    <name type="scientific">Phytophthora fragariaefolia</name>
    <dbReference type="NCBI Taxonomy" id="1490495"/>
    <lineage>
        <taxon>Eukaryota</taxon>
        <taxon>Sar</taxon>
        <taxon>Stramenopiles</taxon>
        <taxon>Oomycota</taxon>
        <taxon>Peronosporomycetes</taxon>
        <taxon>Peronosporales</taxon>
        <taxon>Peronosporaceae</taxon>
        <taxon>Phytophthora</taxon>
    </lineage>
</organism>
<comment type="caution">
    <text evidence="1">The sequence shown here is derived from an EMBL/GenBank/DDBJ whole genome shotgun (WGS) entry which is preliminary data.</text>
</comment>
<protein>
    <submittedName>
        <fullName evidence="1">Unnamed protein product</fullName>
    </submittedName>
</protein>
<proteinExistence type="predicted"/>
<dbReference type="Proteomes" id="UP001165121">
    <property type="component" value="Unassembled WGS sequence"/>
</dbReference>